<protein>
    <submittedName>
        <fullName evidence="2">Uncharacterized protein</fullName>
    </submittedName>
</protein>
<dbReference type="Proteomes" id="UP000481033">
    <property type="component" value="Unassembled WGS sequence"/>
</dbReference>
<dbReference type="EMBL" id="QXHD01000004">
    <property type="protein sequence ID" value="NEZ61104.1"/>
    <property type="molecule type" value="Genomic_DNA"/>
</dbReference>
<feature type="transmembrane region" description="Helical" evidence="1">
    <location>
        <begin position="6"/>
        <end position="26"/>
    </location>
</feature>
<keyword evidence="3" id="KW-1185">Reference proteome</keyword>
<dbReference type="RefSeq" id="WP_163667975.1">
    <property type="nucleotide sequence ID" value="NZ_QXHD01000004.1"/>
</dbReference>
<organism evidence="2 3">
    <name type="scientific">Adonisia turfae CCMR0081</name>
    <dbReference type="NCBI Taxonomy" id="2292702"/>
    <lineage>
        <taxon>Bacteria</taxon>
        <taxon>Bacillati</taxon>
        <taxon>Cyanobacteriota</taxon>
        <taxon>Adonisia</taxon>
        <taxon>Adonisia turfae</taxon>
    </lineage>
</organism>
<reference evidence="2 3" key="1">
    <citation type="journal article" date="2020" name="Microb. Ecol.">
        <title>Ecogenomics of the Marine Benthic Filamentous Cyanobacterium Adonisia.</title>
        <authorList>
            <person name="Walter J.M."/>
            <person name="Coutinho F.H."/>
            <person name="Leomil L."/>
            <person name="Hargreaves P.I."/>
            <person name="Campeao M.E."/>
            <person name="Vieira V.V."/>
            <person name="Silva B.S."/>
            <person name="Fistarol G.O."/>
            <person name="Salomon P.S."/>
            <person name="Sawabe T."/>
            <person name="Mino S."/>
            <person name="Hosokawa M."/>
            <person name="Miyashita H."/>
            <person name="Maruyama F."/>
            <person name="van Verk M.C."/>
            <person name="Dutilh B.E."/>
            <person name="Thompson C.C."/>
            <person name="Thompson F.L."/>
        </authorList>
    </citation>
    <scope>NUCLEOTIDE SEQUENCE [LARGE SCALE GENOMIC DNA]</scope>
    <source>
        <strain evidence="2 3">CCMR0081</strain>
    </source>
</reference>
<evidence type="ECO:0000256" key="1">
    <source>
        <dbReference type="SAM" id="Phobius"/>
    </source>
</evidence>
<name>A0A6M0RY37_9CYAN</name>
<evidence type="ECO:0000313" key="3">
    <source>
        <dbReference type="Proteomes" id="UP000481033"/>
    </source>
</evidence>
<gene>
    <name evidence="2" type="ORF">DXZ20_36810</name>
</gene>
<comment type="caution">
    <text evidence="2">The sequence shown here is derived from an EMBL/GenBank/DDBJ whole genome shotgun (WGS) entry which is preliminary data.</text>
</comment>
<evidence type="ECO:0000313" key="2">
    <source>
        <dbReference type="EMBL" id="NEZ61104.1"/>
    </source>
</evidence>
<keyword evidence="1" id="KW-1133">Transmembrane helix</keyword>
<keyword evidence="1" id="KW-0472">Membrane</keyword>
<sequence>MGSDVLILTVYFLVVIYVLYQMALSVENTLENKLKVDLNRGALLAQVNQQLQQLPDTQQITAEIEELELKGYKLPPQLALTVTSQNNAQQKRKVTVNVGPMGRMPLAMSLMDLNVTIRNTTSDAQVFIDWDRSTVSSGTTRRTQRVVRAGIPISGDLSRSQVLSVINPGESFVTRVTGENCLGLDPETRNLRPGRPLIEMIEVADLITDLIETPEDIQDLPPMMAYSLGLMIGIRQITHDQTNHTAYLLLPFNFQAVLLPDEIAFPPLRWLLNRPRPESARDALTTLLLGRPKL</sequence>
<accession>A0A6M0RY37</accession>
<keyword evidence="1" id="KW-0812">Transmembrane</keyword>
<dbReference type="AlphaFoldDB" id="A0A6M0RY37"/>
<proteinExistence type="predicted"/>